<dbReference type="InterPro" id="IPR041678">
    <property type="entry name" value="TetR_C_16"/>
</dbReference>
<dbReference type="Proteomes" id="UP000275401">
    <property type="component" value="Unassembled WGS sequence"/>
</dbReference>
<evidence type="ECO:0000259" key="4">
    <source>
        <dbReference type="PROSITE" id="PS50977"/>
    </source>
</evidence>
<dbReference type="Gene3D" id="1.10.10.60">
    <property type="entry name" value="Homeodomain-like"/>
    <property type="match status" value="1"/>
</dbReference>
<dbReference type="PRINTS" id="PR00455">
    <property type="entry name" value="HTHTETR"/>
</dbReference>
<dbReference type="InterPro" id="IPR009057">
    <property type="entry name" value="Homeodomain-like_sf"/>
</dbReference>
<dbReference type="InterPro" id="IPR001647">
    <property type="entry name" value="HTH_TetR"/>
</dbReference>
<gene>
    <name evidence="5" type="ORF">EEJ42_46335</name>
</gene>
<feature type="region of interest" description="Disordered" evidence="3">
    <location>
        <begin position="1"/>
        <end position="38"/>
    </location>
</feature>
<evidence type="ECO:0000256" key="1">
    <source>
        <dbReference type="ARBA" id="ARBA00023125"/>
    </source>
</evidence>
<evidence type="ECO:0000313" key="6">
    <source>
        <dbReference type="Proteomes" id="UP000275401"/>
    </source>
</evidence>
<reference evidence="5 6" key="1">
    <citation type="submission" date="2018-11" db="EMBL/GenBank/DDBJ databases">
        <title>The Potential of Streptomyces as Biocontrol Agents against the Tomato grey mould, Botrytis cinerea (Gray mold) Frontiers in Microbiology.</title>
        <authorList>
            <person name="Li D."/>
        </authorList>
    </citation>
    <scope>NUCLEOTIDE SEQUENCE [LARGE SCALE GENOMIC DNA]</scope>
    <source>
        <strain evidence="5 6">NEAU-LD23</strain>
    </source>
</reference>
<evidence type="ECO:0000256" key="2">
    <source>
        <dbReference type="PROSITE-ProRule" id="PRU00335"/>
    </source>
</evidence>
<sequence>MNDPGRRLPSGSEPGPDPAARPADGPTDAPAGGLTGARSSDRTRAAILRAARAHFARHGYERTTIRAVAADAAIDASMVMRYFGSKENLLDAALTIDLRLPDLTAVARDDLPQVLVRHFLDRWEGDPADDALLLLLRCAVTHEQAAERLREIFAEQVAPALGEAVDPRRAGLLSAQLLGLALTRYLLRAPGVTALTPDEVTELYAPALAAVLS</sequence>
<dbReference type="AlphaFoldDB" id="A0A3M8SJC5"/>
<dbReference type="GO" id="GO:0000976">
    <property type="term" value="F:transcription cis-regulatory region binding"/>
    <property type="evidence" value="ECO:0007669"/>
    <property type="project" value="TreeGrafter"/>
</dbReference>
<dbReference type="GO" id="GO:0003700">
    <property type="term" value="F:DNA-binding transcription factor activity"/>
    <property type="evidence" value="ECO:0007669"/>
    <property type="project" value="TreeGrafter"/>
</dbReference>
<comment type="caution">
    <text evidence="5">The sequence shown here is derived from an EMBL/GenBank/DDBJ whole genome shotgun (WGS) entry which is preliminary data.</text>
</comment>
<evidence type="ECO:0000256" key="3">
    <source>
        <dbReference type="SAM" id="MobiDB-lite"/>
    </source>
</evidence>
<dbReference type="PROSITE" id="PS50977">
    <property type="entry name" value="HTH_TETR_2"/>
    <property type="match status" value="1"/>
</dbReference>
<dbReference type="Pfam" id="PF17920">
    <property type="entry name" value="TetR_C_16"/>
    <property type="match status" value="1"/>
</dbReference>
<dbReference type="RefSeq" id="WP_123108153.1">
    <property type="nucleotide sequence ID" value="NZ_RIBZ01000864.1"/>
</dbReference>
<evidence type="ECO:0000313" key="5">
    <source>
        <dbReference type="EMBL" id="RNF81448.1"/>
    </source>
</evidence>
<dbReference type="SUPFAM" id="SSF48498">
    <property type="entry name" value="Tetracyclin repressor-like, C-terminal domain"/>
    <property type="match status" value="1"/>
</dbReference>
<dbReference type="InterPro" id="IPR036271">
    <property type="entry name" value="Tet_transcr_reg_TetR-rel_C_sf"/>
</dbReference>
<organism evidence="5 6">
    <name type="scientific">Streptomyces botrytidirepellens</name>
    <dbReference type="NCBI Taxonomy" id="2486417"/>
    <lineage>
        <taxon>Bacteria</taxon>
        <taxon>Bacillati</taxon>
        <taxon>Actinomycetota</taxon>
        <taxon>Actinomycetes</taxon>
        <taxon>Kitasatosporales</taxon>
        <taxon>Streptomycetaceae</taxon>
        <taxon>Streptomyces</taxon>
    </lineage>
</organism>
<dbReference type="Gene3D" id="1.10.357.10">
    <property type="entry name" value="Tetracycline Repressor, domain 2"/>
    <property type="match status" value="1"/>
</dbReference>
<dbReference type="PANTHER" id="PTHR30055">
    <property type="entry name" value="HTH-TYPE TRANSCRIPTIONAL REGULATOR RUTR"/>
    <property type="match status" value="1"/>
</dbReference>
<dbReference type="PANTHER" id="PTHR30055:SF235">
    <property type="entry name" value="TRANSCRIPTIONAL REGULATORY PROTEIN"/>
    <property type="match status" value="1"/>
</dbReference>
<feature type="compositionally biased region" description="Low complexity" evidence="3">
    <location>
        <begin position="18"/>
        <end position="32"/>
    </location>
</feature>
<protein>
    <submittedName>
        <fullName evidence="5">TetR family transcriptional regulator</fullName>
    </submittedName>
</protein>
<name>A0A3M8SJC5_9ACTN</name>
<accession>A0A3M8SJC5</accession>
<dbReference type="InterPro" id="IPR050109">
    <property type="entry name" value="HTH-type_TetR-like_transc_reg"/>
</dbReference>
<dbReference type="Pfam" id="PF00440">
    <property type="entry name" value="TetR_N"/>
    <property type="match status" value="1"/>
</dbReference>
<dbReference type="SUPFAM" id="SSF46689">
    <property type="entry name" value="Homeodomain-like"/>
    <property type="match status" value="1"/>
</dbReference>
<keyword evidence="1 2" id="KW-0238">DNA-binding</keyword>
<keyword evidence="6" id="KW-1185">Reference proteome</keyword>
<feature type="DNA-binding region" description="H-T-H motif" evidence="2">
    <location>
        <begin position="64"/>
        <end position="83"/>
    </location>
</feature>
<dbReference type="EMBL" id="RIBZ01000864">
    <property type="protein sequence ID" value="RNF81448.1"/>
    <property type="molecule type" value="Genomic_DNA"/>
</dbReference>
<proteinExistence type="predicted"/>
<feature type="domain" description="HTH tetR-type" evidence="4">
    <location>
        <begin position="41"/>
        <end position="101"/>
    </location>
</feature>